<dbReference type="STRING" id="65357.A0A024FTZ7"/>
<feature type="compositionally biased region" description="Low complexity" evidence="6">
    <location>
        <begin position="12"/>
        <end position="21"/>
    </location>
</feature>
<evidence type="ECO:0000256" key="6">
    <source>
        <dbReference type="SAM" id="MobiDB-lite"/>
    </source>
</evidence>
<evidence type="ECO:0000256" key="5">
    <source>
        <dbReference type="ARBA" id="ARBA00023273"/>
    </source>
</evidence>
<sequence>MPVQERSIVDTESLGSSGQSEGSWKVLQGEISGQTHVAYGYGRSQLARHESCECSVSDNSDPYSIDDTTSRILLDAVWGHPIDLQLICQEDEELTKWPTFELEAWSVNKFGLHSFCGHASIPLFIATDQVVYGPIMRLSSHSVRNTLSRLAYLPTSRKHQEELLECMNGNQSNSHAISIEAVGVIYLRYSVLES</sequence>
<evidence type="ECO:0000256" key="4">
    <source>
        <dbReference type="ARBA" id="ARBA00023212"/>
    </source>
</evidence>
<organism evidence="7 8">
    <name type="scientific">Albugo candida</name>
    <dbReference type="NCBI Taxonomy" id="65357"/>
    <lineage>
        <taxon>Eukaryota</taxon>
        <taxon>Sar</taxon>
        <taxon>Stramenopiles</taxon>
        <taxon>Oomycota</taxon>
        <taxon>Peronosporomycetes</taxon>
        <taxon>Albuginales</taxon>
        <taxon>Albuginaceae</taxon>
        <taxon>Albugo</taxon>
    </lineage>
</organism>
<evidence type="ECO:0000256" key="1">
    <source>
        <dbReference type="ARBA" id="ARBA00004120"/>
    </source>
</evidence>
<reference evidence="7 8" key="1">
    <citation type="submission" date="2012-05" db="EMBL/GenBank/DDBJ databases">
        <title>Recombination and specialization in a pathogen metapopulation.</title>
        <authorList>
            <person name="Gardiner A."/>
            <person name="Kemen E."/>
            <person name="Schultz-Larsen T."/>
            <person name="MacLean D."/>
            <person name="Van Oosterhout C."/>
            <person name="Jones J.D.G."/>
        </authorList>
    </citation>
    <scope>NUCLEOTIDE SEQUENCE [LARGE SCALE GENOMIC DNA]</scope>
    <source>
        <strain evidence="7 8">Ac Nc2</strain>
    </source>
</reference>
<dbReference type="Pfam" id="PF07162">
    <property type="entry name" value="B9-C2"/>
    <property type="match status" value="1"/>
</dbReference>
<keyword evidence="8" id="KW-1185">Reference proteome</keyword>
<evidence type="ECO:0000313" key="7">
    <source>
        <dbReference type="EMBL" id="CCI10407.1"/>
    </source>
</evidence>
<evidence type="ECO:0000313" key="8">
    <source>
        <dbReference type="Proteomes" id="UP000053237"/>
    </source>
</evidence>
<dbReference type="GO" id="GO:0005929">
    <property type="term" value="C:cilium"/>
    <property type="evidence" value="ECO:0007669"/>
    <property type="project" value="UniProtKB-ARBA"/>
</dbReference>
<dbReference type="Proteomes" id="UP000053237">
    <property type="component" value="Unassembled WGS sequence"/>
</dbReference>
<accession>A0A024FTZ7</accession>
<dbReference type="EMBL" id="CAIX01000236">
    <property type="protein sequence ID" value="CCI10407.1"/>
    <property type="molecule type" value="Genomic_DNA"/>
</dbReference>
<keyword evidence="4" id="KW-0206">Cytoskeleton</keyword>
<name>A0A024FTZ7_9STRA</name>
<keyword evidence="3" id="KW-0970">Cilium biogenesis/degradation</keyword>
<proteinExistence type="predicted"/>
<gene>
    <name evidence="7" type="ORF">BN9_097610</name>
</gene>
<evidence type="ECO:0000256" key="2">
    <source>
        <dbReference type="ARBA" id="ARBA00022490"/>
    </source>
</evidence>
<dbReference type="GO" id="GO:0030030">
    <property type="term" value="P:cell projection organization"/>
    <property type="evidence" value="ECO:0007669"/>
    <property type="project" value="UniProtKB-KW"/>
</dbReference>
<protein>
    <submittedName>
        <fullName evidence="7">Uncharacterized protein</fullName>
    </submittedName>
</protein>
<feature type="region of interest" description="Disordered" evidence="6">
    <location>
        <begin position="1"/>
        <end position="21"/>
    </location>
</feature>
<dbReference type="InterPro" id="IPR010796">
    <property type="entry name" value="C2_B9-type_dom"/>
</dbReference>
<dbReference type="InParanoid" id="A0A024FTZ7"/>
<keyword evidence="2" id="KW-0963">Cytoplasm</keyword>
<comment type="caution">
    <text evidence="7">The sequence shown here is derived from an EMBL/GenBank/DDBJ whole genome shotgun (WGS) entry which is preliminary data.</text>
</comment>
<keyword evidence="5" id="KW-0966">Cell projection</keyword>
<evidence type="ECO:0000256" key="3">
    <source>
        <dbReference type="ARBA" id="ARBA00022794"/>
    </source>
</evidence>
<comment type="subcellular location">
    <subcellularLocation>
        <location evidence="1">Cytoplasm</location>
        <location evidence="1">Cytoskeleton</location>
        <location evidence="1">Cilium basal body</location>
    </subcellularLocation>
</comment>
<dbReference type="AlphaFoldDB" id="A0A024FTZ7"/>